<dbReference type="SUPFAM" id="SSF51735">
    <property type="entry name" value="NAD(P)-binding Rossmann-fold domains"/>
    <property type="match status" value="1"/>
</dbReference>
<dbReference type="Gene3D" id="3.40.50.720">
    <property type="entry name" value="NAD(P)-binding Rossmann-like Domain"/>
    <property type="match status" value="1"/>
</dbReference>
<accession>A0ABT7KD63</accession>
<gene>
    <name evidence="1" type="ORF">PY650_09540</name>
</gene>
<comment type="caution">
    <text evidence="1">The sequence shown here is derived from an EMBL/GenBank/DDBJ whole genome shotgun (WGS) entry which is preliminary data.</text>
</comment>
<dbReference type="RefSeq" id="WP_285878911.1">
    <property type="nucleotide sequence ID" value="NZ_JARFYN010000009.1"/>
</dbReference>
<evidence type="ECO:0000313" key="1">
    <source>
        <dbReference type="EMBL" id="MDL2405903.1"/>
    </source>
</evidence>
<sequence>MPVTPSLRLDVRRALVTNACGGLGLLPRPALASSCASVRLCNLYADAVAAAAGAMREAGHVVETLVVDVTDLPALHAAISAARVPHIREQCGHQSVRAIRRGSPRIST</sequence>
<reference evidence="1" key="1">
    <citation type="submission" date="2023-06" db="EMBL/GenBank/DDBJ databases">
        <title>Phylogenetic Diversity of Rhizobium strains.</title>
        <authorList>
            <person name="Moura F.T."/>
            <person name="Helene L.C.F."/>
            <person name="Hungria M."/>
        </authorList>
    </citation>
    <scope>NUCLEOTIDE SEQUENCE</scope>
    <source>
        <strain evidence="1">CCGE524</strain>
    </source>
</reference>
<dbReference type="EMBL" id="JARFYN010000009">
    <property type="protein sequence ID" value="MDL2405903.1"/>
    <property type="molecule type" value="Genomic_DNA"/>
</dbReference>
<evidence type="ECO:0000313" key="2">
    <source>
        <dbReference type="Proteomes" id="UP001172630"/>
    </source>
</evidence>
<dbReference type="Proteomes" id="UP001172630">
    <property type="component" value="Unassembled WGS sequence"/>
</dbReference>
<organism evidence="1 2">
    <name type="scientific">Rhizobium calliandrae</name>
    <dbReference type="NCBI Taxonomy" id="1312182"/>
    <lineage>
        <taxon>Bacteria</taxon>
        <taxon>Pseudomonadati</taxon>
        <taxon>Pseudomonadota</taxon>
        <taxon>Alphaproteobacteria</taxon>
        <taxon>Hyphomicrobiales</taxon>
        <taxon>Rhizobiaceae</taxon>
        <taxon>Rhizobium/Agrobacterium group</taxon>
        <taxon>Rhizobium</taxon>
    </lineage>
</organism>
<evidence type="ECO:0008006" key="3">
    <source>
        <dbReference type="Google" id="ProtNLM"/>
    </source>
</evidence>
<proteinExistence type="predicted"/>
<protein>
    <recommendedName>
        <fullName evidence="3">SDR family NAD(P)-dependent oxidoreductase</fullName>
    </recommendedName>
</protein>
<keyword evidence="2" id="KW-1185">Reference proteome</keyword>
<dbReference type="InterPro" id="IPR036291">
    <property type="entry name" value="NAD(P)-bd_dom_sf"/>
</dbReference>
<name>A0ABT7KD63_9HYPH</name>